<sequence length="563" mass="61700">MTEISDREEVADKLVRWEDAWEQGEDLTPAELCSDRPDLIEAVAQAIEKLKKSAWMKLDPASISAQSDGDPPLKGTLAGRYRIESLIGEGGHGRVYRAFDEELHRHVAVKVASTGKPTPDLLEEARRVAKLRHPNIVPVHDVGRHDDRLFVVTDLVEGRTLADVIDGKPLSIREGVPLIAAVADALNYAHNQGVVHRDLKPSNILMDEQGVPHVTDFGIAATLDELAYGQASSAGTLAYSSPEQLANEIQLIDHRTDIYSLGVVLFETLAGTLPYKGRTPLALREQILFRPPTPLRELVPSASAELEAVCQGCLAKHPADRFQSAAEVARVLRAKPRRAARRFPWQWLVGLMLLAAAFAAGTTIALWPTHSDDRFVRGGNMHFDGQTRIVTDVERTLPVTLEAWIKPDPYKDENCQFIIGSDIPGNYGLGLAICGSMLSVEHISGMINSDASVVPGEWSHIAAVFTASETRLYLNGKLVATGSGSTNEDATKFVIGNVGENNLLYYYRGEIRTVRISEGERYAENFEPPKAFEKDADTLLIVEEDQIDGQASKLIAPALPALY</sequence>
<keyword evidence="3 8" id="KW-0418">Kinase</keyword>
<dbReference type="InterPro" id="IPR017441">
    <property type="entry name" value="Protein_kinase_ATP_BS"/>
</dbReference>
<dbReference type="Gene3D" id="2.60.120.200">
    <property type="match status" value="1"/>
</dbReference>
<organism evidence="8 9">
    <name type="scientific">Lignipirellula cremea</name>
    <dbReference type="NCBI Taxonomy" id="2528010"/>
    <lineage>
        <taxon>Bacteria</taxon>
        <taxon>Pseudomonadati</taxon>
        <taxon>Planctomycetota</taxon>
        <taxon>Planctomycetia</taxon>
        <taxon>Pirellulales</taxon>
        <taxon>Pirellulaceae</taxon>
        <taxon>Lignipirellula</taxon>
    </lineage>
</organism>
<dbReference type="Proteomes" id="UP000317648">
    <property type="component" value="Chromosome"/>
</dbReference>
<evidence type="ECO:0000256" key="4">
    <source>
        <dbReference type="ARBA" id="ARBA00022840"/>
    </source>
</evidence>
<dbReference type="GO" id="GO:0005524">
    <property type="term" value="F:ATP binding"/>
    <property type="evidence" value="ECO:0007669"/>
    <property type="project" value="UniProtKB-UniRule"/>
</dbReference>
<dbReference type="Gene3D" id="1.10.510.10">
    <property type="entry name" value="Transferase(Phosphotransferase) domain 1"/>
    <property type="match status" value="1"/>
</dbReference>
<keyword evidence="6" id="KW-0812">Transmembrane</keyword>
<dbReference type="PROSITE" id="PS00108">
    <property type="entry name" value="PROTEIN_KINASE_ST"/>
    <property type="match status" value="1"/>
</dbReference>
<reference evidence="8 9" key="1">
    <citation type="submission" date="2019-02" db="EMBL/GenBank/DDBJ databases">
        <title>Deep-cultivation of Planctomycetes and their phenomic and genomic characterization uncovers novel biology.</title>
        <authorList>
            <person name="Wiegand S."/>
            <person name="Jogler M."/>
            <person name="Boedeker C."/>
            <person name="Pinto D."/>
            <person name="Vollmers J."/>
            <person name="Rivas-Marin E."/>
            <person name="Kohn T."/>
            <person name="Peeters S.H."/>
            <person name="Heuer A."/>
            <person name="Rast P."/>
            <person name="Oberbeckmann S."/>
            <person name="Bunk B."/>
            <person name="Jeske O."/>
            <person name="Meyerdierks A."/>
            <person name="Storesund J.E."/>
            <person name="Kallscheuer N."/>
            <person name="Luecker S."/>
            <person name="Lage O.M."/>
            <person name="Pohl T."/>
            <person name="Merkel B.J."/>
            <person name="Hornburger P."/>
            <person name="Mueller R.-W."/>
            <person name="Bruemmer F."/>
            <person name="Labrenz M."/>
            <person name="Spormann A.M."/>
            <person name="Op den Camp H."/>
            <person name="Overmann J."/>
            <person name="Amann R."/>
            <person name="Jetten M.S.M."/>
            <person name="Mascher T."/>
            <person name="Medema M.H."/>
            <person name="Devos D.P."/>
            <person name="Kaster A.-K."/>
            <person name="Ovreas L."/>
            <person name="Rohde M."/>
            <person name="Galperin M.Y."/>
            <person name="Jogler C."/>
        </authorList>
    </citation>
    <scope>NUCLEOTIDE SEQUENCE [LARGE SCALE GENOMIC DNA]</scope>
    <source>
        <strain evidence="8 9">Pla85_3_4</strain>
    </source>
</reference>
<evidence type="ECO:0000256" key="5">
    <source>
        <dbReference type="PROSITE-ProRule" id="PRU10141"/>
    </source>
</evidence>
<feature type="transmembrane region" description="Helical" evidence="6">
    <location>
        <begin position="345"/>
        <end position="367"/>
    </location>
</feature>
<proteinExistence type="predicted"/>
<dbReference type="AlphaFoldDB" id="A0A518DQE5"/>
<keyword evidence="2 5" id="KW-0547">Nucleotide-binding</keyword>
<dbReference type="InterPro" id="IPR011009">
    <property type="entry name" value="Kinase-like_dom_sf"/>
</dbReference>
<dbReference type="SUPFAM" id="SSF56112">
    <property type="entry name" value="Protein kinase-like (PK-like)"/>
    <property type="match status" value="1"/>
</dbReference>
<dbReference type="KEGG" id="lcre:Pla8534_18350"/>
<evidence type="ECO:0000256" key="1">
    <source>
        <dbReference type="ARBA" id="ARBA00022679"/>
    </source>
</evidence>
<evidence type="ECO:0000259" key="7">
    <source>
        <dbReference type="PROSITE" id="PS50011"/>
    </source>
</evidence>
<dbReference type="CDD" id="cd14014">
    <property type="entry name" value="STKc_PknB_like"/>
    <property type="match status" value="1"/>
</dbReference>
<dbReference type="PROSITE" id="PS00107">
    <property type="entry name" value="PROTEIN_KINASE_ATP"/>
    <property type="match status" value="1"/>
</dbReference>
<dbReference type="PANTHER" id="PTHR43289:SF6">
    <property type="entry name" value="SERINE_THREONINE-PROTEIN KINASE NEKL-3"/>
    <property type="match status" value="1"/>
</dbReference>
<evidence type="ECO:0000313" key="8">
    <source>
        <dbReference type="EMBL" id="QDU94049.1"/>
    </source>
</evidence>
<dbReference type="SMART" id="SM00220">
    <property type="entry name" value="S_TKc"/>
    <property type="match status" value="1"/>
</dbReference>
<dbReference type="InterPro" id="IPR013320">
    <property type="entry name" value="ConA-like_dom_sf"/>
</dbReference>
<keyword evidence="9" id="KW-1185">Reference proteome</keyword>
<dbReference type="Pfam" id="PF13385">
    <property type="entry name" value="Laminin_G_3"/>
    <property type="match status" value="1"/>
</dbReference>
<keyword evidence="6" id="KW-1133">Transmembrane helix</keyword>
<feature type="domain" description="Protein kinase" evidence="7">
    <location>
        <begin position="81"/>
        <end position="333"/>
    </location>
</feature>
<dbReference type="EC" id="2.7.11.1" evidence="8"/>
<evidence type="ECO:0000256" key="3">
    <source>
        <dbReference type="ARBA" id="ARBA00022777"/>
    </source>
</evidence>
<dbReference type="Pfam" id="PF00069">
    <property type="entry name" value="Pkinase"/>
    <property type="match status" value="1"/>
</dbReference>
<name>A0A518DQE5_9BACT</name>
<dbReference type="InterPro" id="IPR008271">
    <property type="entry name" value="Ser/Thr_kinase_AS"/>
</dbReference>
<evidence type="ECO:0000256" key="2">
    <source>
        <dbReference type="ARBA" id="ARBA00022741"/>
    </source>
</evidence>
<dbReference type="EMBL" id="CP036433">
    <property type="protein sequence ID" value="QDU94049.1"/>
    <property type="molecule type" value="Genomic_DNA"/>
</dbReference>
<gene>
    <name evidence="8" type="primary">pknB_9</name>
    <name evidence="8" type="ORF">Pla8534_18350</name>
</gene>
<dbReference type="InterPro" id="IPR000719">
    <property type="entry name" value="Prot_kinase_dom"/>
</dbReference>
<dbReference type="OrthoDB" id="6111975at2"/>
<keyword evidence="1 8" id="KW-0808">Transferase</keyword>
<dbReference type="RefSeq" id="WP_145051788.1">
    <property type="nucleotide sequence ID" value="NZ_CP036433.1"/>
</dbReference>
<evidence type="ECO:0000256" key="6">
    <source>
        <dbReference type="SAM" id="Phobius"/>
    </source>
</evidence>
<protein>
    <submittedName>
        <fullName evidence="8">Serine/threonine-protein kinase PknB</fullName>
        <ecNumber evidence="8">2.7.11.1</ecNumber>
    </submittedName>
</protein>
<keyword evidence="6" id="KW-0472">Membrane</keyword>
<dbReference type="GO" id="GO:0004674">
    <property type="term" value="F:protein serine/threonine kinase activity"/>
    <property type="evidence" value="ECO:0007669"/>
    <property type="project" value="UniProtKB-EC"/>
</dbReference>
<dbReference type="PANTHER" id="PTHR43289">
    <property type="entry name" value="MITOGEN-ACTIVATED PROTEIN KINASE KINASE KINASE 20-RELATED"/>
    <property type="match status" value="1"/>
</dbReference>
<feature type="binding site" evidence="5">
    <location>
        <position position="110"/>
    </location>
    <ligand>
        <name>ATP</name>
        <dbReference type="ChEBI" id="CHEBI:30616"/>
    </ligand>
</feature>
<evidence type="ECO:0000313" key="9">
    <source>
        <dbReference type="Proteomes" id="UP000317648"/>
    </source>
</evidence>
<dbReference type="PROSITE" id="PS50011">
    <property type="entry name" value="PROTEIN_KINASE_DOM"/>
    <property type="match status" value="1"/>
</dbReference>
<accession>A0A518DQE5</accession>
<dbReference type="SUPFAM" id="SSF49899">
    <property type="entry name" value="Concanavalin A-like lectins/glucanases"/>
    <property type="match status" value="1"/>
</dbReference>
<dbReference type="Gene3D" id="3.30.200.20">
    <property type="entry name" value="Phosphorylase Kinase, domain 1"/>
    <property type="match status" value="1"/>
</dbReference>
<keyword evidence="4 5" id="KW-0067">ATP-binding</keyword>